<organism evidence="1 2">
    <name type="scientific">Ferroacidibacillus organovorans</name>
    <dbReference type="NCBI Taxonomy" id="1765683"/>
    <lineage>
        <taxon>Bacteria</taxon>
        <taxon>Bacillati</taxon>
        <taxon>Bacillota</taxon>
        <taxon>Bacilli</taxon>
        <taxon>Bacillales</taxon>
        <taxon>Alicyclobacillaceae</taxon>
        <taxon>Ferroacidibacillus</taxon>
    </lineage>
</organism>
<name>A0A101XTI9_9BACL</name>
<accession>A0A101XTI9</accession>
<protein>
    <submittedName>
        <fullName evidence="1">Uncharacterized protein</fullName>
    </submittedName>
</protein>
<dbReference type="OrthoDB" id="2990479at2"/>
<evidence type="ECO:0000313" key="1">
    <source>
        <dbReference type="EMBL" id="KUO97268.1"/>
    </source>
</evidence>
<proteinExistence type="predicted"/>
<dbReference type="RefSeq" id="WP_067711247.1">
    <property type="nucleotide sequence ID" value="NZ_LPVJ01000003.1"/>
</dbReference>
<reference evidence="1 2" key="1">
    <citation type="submission" date="2015-12" db="EMBL/GenBank/DDBJ databases">
        <title>Draft genome sequence of Acidibacillus ferrooxidans ITV001, isolated from a chalcopyrite acid mine drainage site in Brazil.</title>
        <authorList>
            <person name="Dall'Agnol H."/>
            <person name="Nancucheo I."/>
            <person name="Johnson B."/>
            <person name="Oliveira R."/>
            <person name="Leite L."/>
            <person name="Pylro V."/>
            <person name="Nunes G.L."/>
            <person name="Tzotzos G."/>
            <person name="Fernandes G.R."/>
            <person name="Dutra J."/>
            <person name="Orellana S.C."/>
            <person name="Oliveira G."/>
        </authorList>
    </citation>
    <scope>NUCLEOTIDE SEQUENCE [LARGE SCALE GENOMIC DNA]</scope>
    <source>
        <strain evidence="2">ITV01</strain>
    </source>
</reference>
<dbReference type="AlphaFoldDB" id="A0A101XTI9"/>
<dbReference type="Proteomes" id="UP000053557">
    <property type="component" value="Unassembled WGS sequence"/>
</dbReference>
<comment type="caution">
    <text evidence="1">The sequence shown here is derived from an EMBL/GenBank/DDBJ whole genome shotgun (WGS) entry which is preliminary data.</text>
</comment>
<sequence length="168" mass="17905">MKRRRPLWDWVRQEDGYTFSLNMAFLSVTVGMILLLILAWLTAGLAAGTNLRRAAAAAALAAQSQVTQTVTGSSAGFLTQAAWSLTGPVNAAATEVFDEEVNDMHLAQVFSNLSLETSISGNQVTVTVRGDFLPLFLQTAAARVPELRSMAVPMKAVVPVDDPVVGKG</sequence>
<evidence type="ECO:0000313" key="2">
    <source>
        <dbReference type="Proteomes" id="UP000053557"/>
    </source>
</evidence>
<dbReference type="EMBL" id="LPVJ01000003">
    <property type="protein sequence ID" value="KUO97268.1"/>
    <property type="molecule type" value="Genomic_DNA"/>
</dbReference>
<gene>
    <name evidence="1" type="ORF">ATW55_11805</name>
</gene>
<keyword evidence="2" id="KW-1185">Reference proteome</keyword>